<name>A0ABM9ALS0_9BACT</name>
<keyword evidence="3" id="KW-0378">Hydrolase</keyword>
<dbReference type="InterPro" id="IPR029032">
    <property type="entry name" value="AhpD-like"/>
</dbReference>
<organism evidence="3 4">
    <name type="scientific">Emticicia aquatica</name>
    <dbReference type="NCBI Taxonomy" id="1681835"/>
    <lineage>
        <taxon>Bacteria</taxon>
        <taxon>Pseudomonadati</taxon>
        <taxon>Bacteroidota</taxon>
        <taxon>Cytophagia</taxon>
        <taxon>Cytophagales</taxon>
        <taxon>Leadbetterellaceae</taxon>
        <taxon>Emticicia</taxon>
    </lineage>
</organism>
<sequence length="376" mass="42405">MIQTNYKIQGTPNSPVLVFSNSLGSEMLMWDELIPYLLPYFRVLQYDTRGHGGTEKTPEPYTIALLGNDLLELLDSLQIQEFYFCGLSMGGLIGQWLGVHHSDRLKKLIISNTGAKIGNDERWNGRIETINKNGMQAIVDDTIERWFTESFRKNNEKRVAETKAMFLRSDVLGYSNCCAAIRDADFREDLSKISAETLVITGDEDPVTNVEQATFLVKNIPNATLEILPARHLSSTELPKKFSETLINFIAGNTTFDKGMHVRRSVLGDAHVNRANANINEFNAEFQQFITNYAWGEIWTRAGLSKHNRSLITIAMLIALNRKTELKMHIKAAFNNGVTIDEIKEIFMQSALYCGLPAANEAFHSAEEVFIEMGIK</sequence>
<dbReference type="InterPro" id="IPR052512">
    <property type="entry name" value="4CMD/NDH-1_regulator"/>
</dbReference>
<dbReference type="EC" id="3.5.1.-" evidence="3"/>
<dbReference type="InterPro" id="IPR000073">
    <property type="entry name" value="AB_hydrolase_1"/>
</dbReference>
<reference evidence="3" key="1">
    <citation type="submission" date="2021-12" db="EMBL/GenBank/DDBJ databases">
        <authorList>
            <person name="Rodrigo-Torres L."/>
            <person name="Arahal R. D."/>
            <person name="Lucena T."/>
        </authorList>
    </citation>
    <scope>NUCLEOTIDE SEQUENCE</scope>
    <source>
        <strain evidence="3">CECT 8858</strain>
    </source>
</reference>
<dbReference type="PANTHER" id="PTHR33570">
    <property type="entry name" value="4-CARBOXYMUCONOLACTONE DECARBOXYLASE FAMILY PROTEIN"/>
    <property type="match status" value="1"/>
</dbReference>
<evidence type="ECO:0000313" key="3">
    <source>
        <dbReference type="EMBL" id="CAH0994401.1"/>
    </source>
</evidence>
<keyword evidence="4" id="KW-1185">Reference proteome</keyword>
<dbReference type="NCBIfam" id="TIGR02427">
    <property type="entry name" value="protocat_pcaD"/>
    <property type="match status" value="1"/>
</dbReference>
<gene>
    <name evidence="3" type="primary">rutD_1</name>
    <name evidence="3" type="ORF">EMA8858_00510</name>
</gene>
<comment type="caution">
    <text evidence="3">The sequence shown here is derived from an EMBL/GenBank/DDBJ whole genome shotgun (WGS) entry which is preliminary data.</text>
</comment>
<accession>A0ABM9ALS0</accession>
<dbReference type="Pfam" id="PF02627">
    <property type="entry name" value="CMD"/>
    <property type="match status" value="1"/>
</dbReference>
<protein>
    <submittedName>
        <fullName evidence="3">Aminoacrylate hydrolase RutD</fullName>
        <ecNumber evidence="3">3.5.1.-</ecNumber>
    </submittedName>
</protein>
<dbReference type="InterPro" id="IPR026968">
    <property type="entry name" value="PcaD/CatD"/>
</dbReference>
<dbReference type="EMBL" id="CAKLPY010000001">
    <property type="protein sequence ID" value="CAH0994401.1"/>
    <property type="molecule type" value="Genomic_DNA"/>
</dbReference>
<evidence type="ECO:0000259" key="2">
    <source>
        <dbReference type="Pfam" id="PF02627"/>
    </source>
</evidence>
<feature type="domain" description="AB hydrolase-1" evidence="1">
    <location>
        <begin position="15"/>
        <end position="234"/>
    </location>
</feature>
<dbReference type="InterPro" id="IPR003779">
    <property type="entry name" value="CMD-like"/>
</dbReference>
<dbReference type="PRINTS" id="PR00111">
    <property type="entry name" value="ABHYDROLASE"/>
</dbReference>
<dbReference type="NCBIfam" id="TIGR02425">
    <property type="entry name" value="decarb_PcaC"/>
    <property type="match status" value="1"/>
</dbReference>
<dbReference type="InterPro" id="IPR029058">
    <property type="entry name" value="AB_hydrolase_fold"/>
</dbReference>
<evidence type="ECO:0000259" key="1">
    <source>
        <dbReference type="Pfam" id="PF00561"/>
    </source>
</evidence>
<dbReference type="Gene3D" id="3.40.50.1820">
    <property type="entry name" value="alpha/beta hydrolase"/>
    <property type="match status" value="1"/>
</dbReference>
<dbReference type="Proteomes" id="UP000837932">
    <property type="component" value="Unassembled WGS sequence"/>
</dbReference>
<dbReference type="PANTHER" id="PTHR33570:SF2">
    <property type="entry name" value="CARBOXYMUCONOLACTONE DECARBOXYLASE-LIKE DOMAIN-CONTAINING PROTEIN"/>
    <property type="match status" value="1"/>
</dbReference>
<proteinExistence type="predicted"/>
<dbReference type="SUPFAM" id="SSF53474">
    <property type="entry name" value="alpha/beta-Hydrolases"/>
    <property type="match status" value="1"/>
</dbReference>
<dbReference type="SUPFAM" id="SSF69118">
    <property type="entry name" value="AhpD-like"/>
    <property type="match status" value="1"/>
</dbReference>
<feature type="domain" description="Carboxymuconolactone decarboxylase-like" evidence="2">
    <location>
        <begin position="285"/>
        <end position="368"/>
    </location>
</feature>
<dbReference type="InterPro" id="IPR012788">
    <property type="entry name" value="Decarb_PcaC"/>
</dbReference>
<dbReference type="Pfam" id="PF00561">
    <property type="entry name" value="Abhydrolase_1"/>
    <property type="match status" value="1"/>
</dbReference>
<dbReference type="Gene3D" id="1.20.1290.10">
    <property type="entry name" value="AhpD-like"/>
    <property type="match status" value="1"/>
</dbReference>
<evidence type="ECO:0000313" key="4">
    <source>
        <dbReference type="Proteomes" id="UP000837932"/>
    </source>
</evidence>
<dbReference type="GO" id="GO:0016787">
    <property type="term" value="F:hydrolase activity"/>
    <property type="evidence" value="ECO:0007669"/>
    <property type="project" value="UniProtKB-KW"/>
</dbReference>